<organism evidence="4 5">
    <name type="scientific">Pseudoduganella violacea</name>
    <dbReference type="NCBI Taxonomy" id="1715466"/>
    <lineage>
        <taxon>Bacteria</taxon>
        <taxon>Pseudomonadati</taxon>
        <taxon>Pseudomonadota</taxon>
        <taxon>Betaproteobacteria</taxon>
        <taxon>Burkholderiales</taxon>
        <taxon>Oxalobacteraceae</taxon>
        <taxon>Telluria group</taxon>
        <taxon>Pseudoduganella</taxon>
    </lineage>
</organism>
<keyword evidence="1 2" id="KW-0732">Signal</keyword>
<dbReference type="EMBL" id="JACHXD010000009">
    <property type="protein sequence ID" value="MBB3120359.1"/>
    <property type="molecule type" value="Genomic_DNA"/>
</dbReference>
<evidence type="ECO:0000259" key="3">
    <source>
        <dbReference type="Pfam" id="PF00497"/>
    </source>
</evidence>
<dbReference type="Gene3D" id="3.40.190.10">
    <property type="entry name" value="Periplasmic binding protein-like II"/>
    <property type="match status" value="2"/>
</dbReference>
<dbReference type="PANTHER" id="PTHR35936">
    <property type="entry name" value="MEMBRANE-BOUND LYTIC MUREIN TRANSGLYCOSYLASE F"/>
    <property type="match status" value="1"/>
</dbReference>
<sequence>MRARRRYLLVLTSLALLAGLPARAAPPPLTFCFEDVAQRPWTTPKGKGLNFELLRRVEKQLGEQFLYVPKPWRRCLEEIRSGRVDGVIAAADSPARRRLGQFPLLPDGRSDPARALNEDHAYVYLRIGGEGRWDGQTLYSPNGEIAVQTGYMIASVLRERGYKPRELVKSADDALRLLVSGMFDVAVLQGSEASRLAQQDPRFRERVQQATPPYATLVFHLIFSHQAYEREPARAEAVWREMAVVRQSHEYRQLLKEAGVGN</sequence>
<dbReference type="Pfam" id="PF00497">
    <property type="entry name" value="SBP_bac_3"/>
    <property type="match status" value="1"/>
</dbReference>
<feature type="signal peptide" evidence="2">
    <location>
        <begin position="1"/>
        <end position="24"/>
    </location>
</feature>
<dbReference type="PANTHER" id="PTHR35936:SF6">
    <property type="entry name" value="AMINO ACID ABC TRANSPORTER SUBSTRATE-BINDING PAAT FAMILY PROTEIN"/>
    <property type="match status" value="1"/>
</dbReference>
<accession>A0A7W5BBZ2</accession>
<comment type="caution">
    <text evidence="4">The sequence shown here is derived from an EMBL/GenBank/DDBJ whole genome shotgun (WGS) entry which is preliminary data.</text>
</comment>
<feature type="chain" id="PRO_5030719091" evidence="2">
    <location>
        <begin position="25"/>
        <end position="262"/>
    </location>
</feature>
<evidence type="ECO:0000313" key="4">
    <source>
        <dbReference type="EMBL" id="MBB3120359.1"/>
    </source>
</evidence>
<dbReference type="SUPFAM" id="SSF53850">
    <property type="entry name" value="Periplasmic binding protein-like II"/>
    <property type="match status" value="1"/>
</dbReference>
<gene>
    <name evidence="4" type="ORF">FHS03_003423</name>
</gene>
<dbReference type="RefSeq" id="WP_183442099.1">
    <property type="nucleotide sequence ID" value="NZ_JACHXD010000009.1"/>
</dbReference>
<keyword evidence="5" id="KW-1185">Reference proteome</keyword>
<name>A0A7W5BBZ2_9BURK</name>
<protein>
    <submittedName>
        <fullName evidence="4">Polar amino acid transport system substrate-binding protein</fullName>
    </submittedName>
</protein>
<reference evidence="4 5" key="1">
    <citation type="submission" date="2020-08" db="EMBL/GenBank/DDBJ databases">
        <title>Genomic Encyclopedia of Type Strains, Phase III (KMG-III): the genomes of soil and plant-associated and newly described type strains.</title>
        <authorList>
            <person name="Whitman W."/>
        </authorList>
    </citation>
    <scope>NUCLEOTIDE SEQUENCE [LARGE SCALE GENOMIC DNA]</scope>
    <source>
        <strain evidence="4 5">CECT 8897</strain>
    </source>
</reference>
<dbReference type="InterPro" id="IPR001638">
    <property type="entry name" value="Solute-binding_3/MltF_N"/>
</dbReference>
<dbReference type="Proteomes" id="UP000541535">
    <property type="component" value="Unassembled WGS sequence"/>
</dbReference>
<evidence type="ECO:0000256" key="1">
    <source>
        <dbReference type="ARBA" id="ARBA00022729"/>
    </source>
</evidence>
<proteinExistence type="predicted"/>
<evidence type="ECO:0000256" key="2">
    <source>
        <dbReference type="SAM" id="SignalP"/>
    </source>
</evidence>
<evidence type="ECO:0000313" key="5">
    <source>
        <dbReference type="Proteomes" id="UP000541535"/>
    </source>
</evidence>
<feature type="domain" description="Solute-binding protein family 3/N-terminal" evidence="3">
    <location>
        <begin position="45"/>
        <end position="100"/>
    </location>
</feature>
<dbReference type="AlphaFoldDB" id="A0A7W5BBZ2"/>